<accession>A0ABR6EJA5</accession>
<feature type="domain" description="Acyltransferase 3" evidence="2">
    <location>
        <begin position="1"/>
        <end position="188"/>
    </location>
</feature>
<keyword evidence="3" id="KW-0012">Acyltransferase</keyword>
<protein>
    <submittedName>
        <fullName evidence="3">Acyltransferase family protein</fullName>
    </submittedName>
</protein>
<dbReference type="Proteomes" id="UP000766698">
    <property type="component" value="Unassembled WGS sequence"/>
</dbReference>
<proteinExistence type="predicted"/>
<feature type="transmembrane region" description="Helical" evidence="1">
    <location>
        <begin position="111"/>
        <end position="134"/>
    </location>
</feature>
<feature type="transmembrane region" description="Helical" evidence="1">
    <location>
        <begin position="78"/>
        <end position="99"/>
    </location>
</feature>
<feature type="non-terminal residue" evidence="3">
    <location>
        <position position="192"/>
    </location>
</feature>
<feature type="transmembrane region" description="Helical" evidence="1">
    <location>
        <begin position="168"/>
        <end position="186"/>
    </location>
</feature>
<dbReference type="Pfam" id="PF01757">
    <property type="entry name" value="Acyl_transf_3"/>
    <property type="match status" value="1"/>
</dbReference>
<reference evidence="4" key="1">
    <citation type="journal article" date="2020" name="Syst. Appl. Microbiol.">
        <title>Streptomyces alkaliterrae sp. nov., isolated from an alkaline soil, and emended descriptions of Streptomyces alkaliphilus, Streptomyces calidiresistens and Streptomyces durbertensis.</title>
        <authorList>
            <person name="Swiecimska M."/>
            <person name="Golinska P."/>
            <person name="Nouioui I."/>
            <person name="Wypij M."/>
            <person name="Rai M."/>
            <person name="Sangal V."/>
            <person name="Goodfellow M."/>
        </authorList>
    </citation>
    <scope>NUCLEOTIDE SEQUENCE [LARGE SCALE GENOMIC DNA]</scope>
    <source>
        <strain evidence="4">DSM 104538</strain>
    </source>
</reference>
<sequence>MVVLGHWLVVAVTYTDEDGLDGFSALATVPWSRPLTWLFQVMPLFFLVGGYVNGASFGAHRRDGGDAAGWLLKRAGRLLGPTTVFALAVAACALVARALGADPELVGTAGWLVTIPLWFLTAYLVVVVLTPLLYPLHERAGWAVVAVLVGCVAAADTARFALDLEQVAYANYLLVWLLVHQVGFLWRDGRLP</sequence>
<feature type="transmembrane region" description="Helical" evidence="1">
    <location>
        <begin position="141"/>
        <end position="162"/>
    </location>
</feature>
<dbReference type="EMBL" id="WMLF01000268">
    <property type="protein sequence ID" value="MBB1245348.1"/>
    <property type="molecule type" value="Genomic_DNA"/>
</dbReference>
<gene>
    <name evidence="3" type="ORF">GL263_17490</name>
</gene>
<evidence type="ECO:0000313" key="4">
    <source>
        <dbReference type="Proteomes" id="UP000766698"/>
    </source>
</evidence>
<feature type="transmembrane region" description="Helical" evidence="1">
    <location>
        <begin position="37"/>
        <end position="57"/>
    </location>
</feature>
<organism evidence="3 4">
    <name type="scientific">Streptomyces durbertensis</name>
    <dbReference type="NCBI Taxonomy" id="2448886"/>
    <lineage>
        <taxon>Bacteria</taxon>
        <taxon>Bacillati</taxon>
        <taxon>Actinomycetota</taxon>
        <taxon>Actinomycetes</taxon>
        <taxon>Kitasatosporales</taxon>
        <taxon>Streptomycetaceae</taxon>
        <taxon>Streptomyces</taxon>
    </lineage>
</organism>
<evidence type="ECO:0000256" key="1">
    <source>
        <dbReference type="SAM" id="Phobius"/>
    </source>
</evidence>
<keyword evidence="1" id="KW-0812">Transmembrane</keyword>
<keyword evidence="4" id="KW-1185">Reference proteome</keyword>
<keyword evidence="1" id="KW-0472">Membrane</keyword>
<dbReference type="GO" id="GO:0016746">
    <property type="term" value="F:acyltransferase activity"/>
    <property type="evidence" value="ECO:0007669"/>
    <property type="project" value="UniProtKB-KW"/>
</dbReference>
<keyword evidence="1" id="KW-1133">Transmembrane helix</keyword>
<name>A0ABR6EJA5_9ACTN</name>
<evidence type="ECO:0000259" key="2">
    <source>
        <dbReference type="Pfam" id="PF01757"/>
    </source>
</evidence>
<evidence type="ECO:0000313" key="3">
    <source>
        <dbReference type="EMBL" id="MBB1245348.1"/>
    </source>
</evidence>
<comment type="caution">
    <text evidence="3">The sequence shown here is derived from an EMBL/GenBank/DDBJ whole genome shotgun (WGS) entry which is preliminary data.</text>
</comment>
<keyword evidence="3" id="KW-0808">Transferase</keyword>
<dbReference type="InterPro" id="IPR002656">
    <property type="entry name" value="Acyl_transf_3_dom"/>
</dbReference>